<keyword evidence="7" id="KW-0472">Membrane</keyword>
<evidence type="ECO:0000256" key="7">
    <source>
        <dbReference type="RuleBase" id="RU361209"/>
    </source>
</evidence>
<evidence type="ECO:0000256" key="1">
    <source>
        <dbReference type="ARBA" id="ARBA00004589"/>
    </source>
</evidence>
<evidence type="ECO:0000256" key="4">
    <source>
        <dbReference type="ARBA" id="ARBA00022729"/>
    </source>
</evidence>
<dbReference type="Proteomes" id="UP000007703">
    <property type="component" value="Unassembled WGS sequence"/>
</dbReference>
<dbReference type="PANTHER" id="PTHR31468:SF2">
    <property type="entry name" value="1,3-BETA-GLUCANOSYLTRANSFERASE GAS1"/>
    <property type="match status" value="1"/>
</dbReference>
<dbReference type="GO" id="GO:0031505">
    <property type="term" value="P:fungal-type cell wall organization"/>
    <property type="evidence" value="ECO:0007669"/>
    <property type="project" value="TreeGrafter"/>
</dbReference>
<name>C4XWS5_CLAL4</name>
<dbReference type="PANTHER" id="PTHR31468">
    <property type="entry name" value="1,3-BETA-GLUCANOSYLTRANSFERASE GAS1"/>
    <property type="match status" value="1"/>
</dbReference>
<feature type="chain" id="PRO_5005125112" description="1,3-beta-glucanosyltransferase" evidence="7">
    <location>
        <begin position="18"/>
        <end position="265"/>
    </location>
</feature>
<gene>
    <name evidence="8" type="ORF">CLUG_00398</name>
</gene>
<dbReference type="Pfam" id="PF03198">
    <property type="entry name" value="Glyco_hydro_72"/>
    <property type="match status" value="1"/>
</dbReference>
<dbReference type="EMBL" id="CH408076">
    <property type="protein sequence ID" value="EEQ36274.1"/>
    <property type="molecule type" value="Genomic_DNA"/>
</dbReference>
<keyword evidence="3 7" id="KW-0336">GPI-anchor</keyword>
<evidence type="ECO:0000313" key="8">
    <source>
        <dbReference type="EMBL" id="EEQ36274.1"/>
    </source>
</evidence>
<dbReference type="SUPFAM" id="SSF51445">
    <property type="entry name" value="(Trans)glycosidases"/>
    <property type="match status" value="1"/>
</dbReference>
<dbReference type="EC" id="2.4.1.-" evidence="7"/>
<dbReference type="Gene3D" id="3.20.20.80">
    <property type="entry name" value="Glycosidases"/>
    <property type="match status" value="1"/>
</dbReference>
<keyword evidence="4 7" id="KW-0732">Signal</keyword>
<dbReference type="GO" id="GO:0071970">
    <property type="term" value="P:fungal-type cell wall (1-&gt;3)-beta-D-glucan biosynthetic process"/>
    <property type="evidence" value="ECO:0007669"/>
    <property type="project" value="TreeGrafter"/>
</dbReference>
<comment type="function">
    <text evidence="7">Splits internally a 1,3-beta-glucan molecule and transfers the newly generated reducing end (the donor) to the non-reducing end of another 1,3-beta-glucan molecule (the acceptor) forming a 1,3-beta linkage, resulting in the elongation of 1,3-beta-glucan chains in the cell wall.</text>
</comment>
<dbReference type="OMA" id="YQSDSAN"/>
<dbReference type="VEuPathDB" id="FungiDB:CLUG_00398"/>
<protein>
    <recommendedName>
        <fullName evidence="7">1,3-beta-glucanosyltransferase</fullName>
        <ecNumber evidence="7">2.4.1.-</ecNumber>
    </recommendedName>
</protein>
<dbReference type="STRING" id="306902.C4XWS5"/>
<dbReference type="OrthoDB" id="421038at2759"/>
<dbReference type="GO" id="GO:0042124">
    <property type="term" value="F:1,3-beta-glucanosyltransferase activity"/>
    <property type="evidence" value="ECO:0007669"/>
    <property type="project" value="TreeGrafter"/>
</dbReference>
<evidence type="ECO:0000256" key="5">
    <source>
        <dbReference type="ARBA" id="ARBA00023157"/>
    </source>
</evidence>
<comment type="similarity">
    <text evidence="2 7">Belongs to the glycosyl hydrolase 72 family.</text>
</comment>
<evidence type="ECO:0000313" key="9">
    <source>
        <dbReference type="Proteomes" id="UP000007703"/>
    </source>
</evidence>
<evidence type="ECO:0000256" key="6">
    <source>
        <dbReference type="ARBA" id="ARBA00023180"/>
    </source>
</evidence>
<sequence length="265" mass="29376">MLFKSLLASALVAGAVADLPAIEIVGNKFFYSNNGSQFLMRGVAYQSDSANATADETFVDPLGNPKTCKRDIPYLQELETNVIRVYALNTSLDHTECMNALSDAGIYVIADLSEPDLSIDRSDPKWDVTLLERYTSVVDKFHNYTNVLGFFAGNEVTNEVSNTDASAYVKAAVRDTKAYIKEKGYRSIPVGYSANDDVDIRVDLADYFACGDEDERADFFGINMYEWCGASSFKASGYSNITAQYEHLGIPIFLFRVRMQQGHST</sequence>
<feature type="signal peptide" evidence="7">
    <location>
        <begin position="1"/>
        <end position="17"/>
    </location>
</feature>
<dbReference type="KEGG" id="clu:CLUG_00398"/>
<proteinExistence type="inferred from homology"/>
<dbReference type="GO" id="GO:0098552">
    <property type="term" value="C:side of membrane"/>
    <property type="evidence" value="ECO:0007669"/>
    <property type="project" value="UniProtKB-KW"/>
</dbReference>
<organism evidence="8 9">
    <name type="scientific">Clavispora lusitaniae (strain ATCC 42720)</name>
    <name type="common">Yeast</name>
    <name type="synonym">Candida lusitaniae</name>
    <dbReference type="NCBI Taxonomy" id="306902"/>
    <lineage>
        <taxon>Eukaryota</taxon>
        <taxon>Fungi</taxon>
        <taxon>Dikarya</taxon>
        <taxon>Ascomycota</taxon>
        <taxon>Saccharomycotina</taxon>
        <taxon>Pichiomycetes</taxon>
        <taxon>Metschnikowiaceae</taxon>
        <taxon>Clavispora</taxon>
    </lineage>
</organism>
<dbReference type="InParanoid" id="C4XWS5"/>
<reference evidence="8 9" key="1">
    <citation type="journal article" date="2009" name="Nature">
        <title>Evolution of pathogenicity and sexual reproduction in eight Candida genomes.</title>
        <authorList>
            <person name="Butler G."/>
            <person name="Rasmussen M.D."/>
            <person name="Lin M.F."/>
            <person name="Santos M.A."/>
            <person name="Sakthikumar S."/>
            <person name="Munro C.A."/>
            <person name="Rheinbay E."/>
            <person name="Grabherr M."/>
            <person name="Forche A."/>
            <person name="Reedy J.L."/>
            <person name="Agrafioti I."/>
            <person name="Arnaud M.B."/>
            <person name="Bates S."/>
            <person name="Brown A.J."/>
            <person name="Brunke S."/>
            <person name="Costanzo M.C."/>
            <person name="Fitzpatrick D.A."/>
            <person name="de Groot P.W."/>
            <person name="Harris D."/>
            <person name="Hoyer L.L."/>
            <person name="Hube B."/>
            <person name="Klis F.M."/>
            <person name="Kodira C."/>
            <person name="Lennard N."/>
            <person name="Logue M.E."/>
            <person name="Martin R."/>
            <person name="Neiman A.M."/>
            <person name="Nikolaou E."/>
            <person name="Quail M.A."/>
            <person name="Quinn J."/>
            <person name="Santos M.C."/>
            <person name="Schmitzberger F.F."/>
            <person name="Sherlock G."/>
            <person name="Shah P."/>
            <person name="Silverstein K.A."/>
            <person name="Skrzypek M.S."/>
            <person name="Soll D."/>
            <person name="Staggs R."/>
            <person name="Stansfield I."/>
            <person name="Stumpf M.P."/>
            <person name="Sudbery P.E."/>
            <person name="Srikantha T."/>
            <person name="Zeng Q."/>
            <person name="Berman J."/>
            <person name="Berriman M."/>
            <person name="Heitman J."/>
            <person name="Gow N.A."/>
            <person name="Lorenz M.C."/>
            <person name="Birren B.W."/>
            <person name="Kellis M."/>
            <person name="Cuomo C.A."/>
        </authorList>
    </citation>
    <scope>NUCLEOTIDE SEQUENCE [LARGE SCALE GENOMIC DNA]</scope>
    <source>
        <strain evidence="8 9">ATCC 42720</strain>
    </source>
</reference>
<dbReference type="InterPro" id="IPR004886">
    <property type="entry name" value="Glucanosyltransferase"/>
</dbReference>
<keyword evidence="5" id="KW-1015">Disulfide bond</keyword>
<comment type="subcellular location">
    <subcellularLocation>
        <location evidence="7">Cell membrane</location>
        <topology evidence="7">Lipid-anchor</topology>
        <topology evidence="7">GPI-anchor</topology>
    </subcellularLocation>
    <subcellularLocation>
        <location evidence="1">Membrane</location>
        <topology evidence="1">Lipid-anchor</topology>
        <topology evidence="1">GPI-anchor</topology>
    </subcellularLocation>
</comment>
<dbReference type="HOGENOM" id="CLU_021855_1_1_1"/>
<dbReference type="GO" id="GO:0005886">
    <property type="term" value="C:plasma membrane"/>
    <property type="evidence" value="ECO:0007669"/>
    <property type="project" value="UniProtKB-SubCell"/>
</dbReference>
<evidence type="ECO:0000256" key="2">
    <source>
        <dbReference type="ARBA" id="ARBA00007528"/>
    </source>
</evidence>
<dbReference type="InterPro" id="IPR017853">
    <property type="entry name" value="GH"/>
</dbReference>
<accession>C4XWS5</accession>
<keyword evidence="7" id="KW-0808">Transferase</keyword>
<keyword evidence="7" id="KW-0449">Lipoprotein</keyword>
<dbReference type="AlphaFoldDB" id="C4XWS5"/>
<evidence type="ECO:0000256" key="3">
    <source>
        <dbReference type="ARBA" id="ARBA00022622"/>
    </source>
</evidence>
<keyword evidence="6" id="KW-0325">Glycoprotein</keyword>